<reference evidence="1 2" key="1">
    <citation type="submission" date="2019-02" db="EMBL/GenBank/DDBJ databases">
        <title>Deep-cultivation of Planctomycetes and their phenomic and genomic characterization uncovers novel biology.</title>
        <authorList>
            <person name="Wiegand S."/>
            <person name="Jogler M."/>
            <person name="Boedeker C."/>
            <person name="Pinto D."/>
            <person name="Vollmers J."/>
            <person name="Rivas-Marin E."/>
            <person name="Kohn T."/>
            <person name="Peeters S.H."/>
            <person name="Heuer A."/>
            <person name="Rast P."/>
            <person name="Oberbeckmann S."/>
            <person name="Bunk B."/>
            <person name="Jeske O."/>
            <person name="Meyerdierks A."/>
            <person name="Storesund J.E."/>
            <person name="Kallscheuer N."/>
            <person name="Luecker S."/>
            <person name="Lage O.M."/>
            <person name="Pohl T."/>
            <person name="Merkel B.J."/>
            <person name="Hornburger P."/>
            <person name="Mueller R.-W."/>
            <person name="Bruemmer F."/>
            <person name="Labrenz M."/>
            <person name="Spormann A.M."/>
            <person name="Op den Camp H."/>
            <person name="Overmann J."/>
            <person name="Amann R."/>
            <person name="Jetten M.S.M."/>
            <person name="Mascher T."/>
            <person name="Medema M.H."/>
            <person name="Devos D.P."/>
            <person name="Kaster A.-K."/>
            <person name="Ovreas L."/>
            <person name="Rohde M."/>
            <person name="Galperin M.Y."/>
            <person name="Jogler C."/>
        </authorList>
    </citation>
    <scope>NUCLEOTIDE SEQUENCE [LARGE SCALE GENOMIC DNA]</scope>
    <source>
        <strain evidence="1 2">V6</strain>
    </source>
</reference>
<evidence type="ECO:0000313" key="1">
    <source>
        <dbReference type="EMBL" id="QDU01954.1"/>
    </source>
</evidence>
<name>A0A517W9M6_9PLAN</name>
<dbReference type="RefSeq" id="WP_145038356.1">
    <property type="nucleotide sequence ID" value="NZ_CP036347.1"/>
</dbReference>
<evidence type="ECO:0000313" key="2">
    <source>
        <dbReference type="Proteomes" id="UP000320722"/>
    </source>
</evidence>
<dbReference type="AlphaFoldDB" id="A0A517W9M6"/>
<accession>A0A517W9M6</accession>
<proteinExistence type="predicted"/>
<dbReference type="EMBL" id="CP036347">
    <property type="protein sequence ID" value="QDU01954.1"/>
    <property type="molecule type" value="Genomic_DNA"/>
</dbReference>
<dbReference type="Proteomes" id="UP000320722">
    <property type="component" value="Chromosome"/>
</dbReference>
<sequence>MTKQKKEITEEVRHETNQIVGVDVIDSGKDKSHMIKSSVVAQGRGIVSIDETDKCLNMDVPGGDLSNFHGAKKASSLNELSAISVDKRSKCG</sequence>
<gene>
    <name evidence="1" type="ORF">V6x_16370</name>
</gene>
<organism evidence="1 2">
    <name type="scientific">Gimesia chilikensis</name>
    <dbReference type="NCBI Taxonomy" id="2605989"/>
    <lineage>
        <taxon>Bacteria</taxon>
        <taxon>Pseudomonadati</taxon>
        <taxon>Planctomycetota</taxon>
        <taxon>Planctomycetia</taxon>
        <taxon>Planctomycetales</taxon>
        <taxon>Planctomycetaceae</taxon>
        <taxon>Gimesia</taxon>
    </lineage>
</organism>
<protein>
    <submittedName>
        <fullName evidence="1">Uncharacterized protein</fullName>
    </submittedName>
</protein>